<comment type="caution">
    <text evidence="3">The sequence shown here is derived from an EMBL/GenBank/DDBJ whole genome shotgun (WGS) entry which is preliminary data.</text>
</comment>
<dbReference type="PANTHER" id="PTHR10492">
    <property type="match status" value="1"/>
</dbReference>
<feature type="non-terminal residue" evidence="3">
    <location>
        <position position="1"/>
    </location>
</feature>
<dbReference type="Proteomes" id="UP000257109">
    <property type="component" value="Unassembled WGS sequence"/>
</dbReference>
<dbReference type="GO" id="GO:0016887">
    <property type="term" value="F:ATP hydrolysis activity"/>
    <property type="evidence" value="ECO:0007669"/>
    <property type="project" value="RHEA"/>
</dbReference>
<dbReference type="GO" id="GO:0005524">
    <property type="term" value="F:ATP binding"/>
    <property type="evidence" value="ECO:0007669"/>
    <property type="project" value="UniProtKB-KW"/>
</dbReference>
<comment type="similarity">
    <text evidence="1">Belongs to the helicase family.</text>
</comment>
<keyword evidence="1" id="KW-0234">DNA repair</keyword>
<dbReference type="Pfam" id="PF05970">
    <property type="entry name" value="PIF1"/>
    <property type="match status" value="1"/>
</dbReference>
<dbReference type="OrthoDB" id="1701529at2759"/>
<evidence type="ECO:0000313" key="4">
    <source>
        <dbReference type="Proteomes" id="UP000257109"/>
    </source>
</evidence>
<evidence type="ECO:0000256" key="1">
    <source>
        <dbReference type="RuleBase" id="RU363044"/>
    </source>
</evidence>
<keyword evidence="4" id="KW-1185">Reference proteome</keyword>
<comment type="cofactor">
    <cofactor evidence="1">
        <name>Mg(2+)</name>
        <dbReference type="ChEBI" id="CHEBI:18420"/>
    </cofactor>
</comment>
<dbReference type="EC" id="5.6.2.3" evidence="1"/>
<keyword evidence="1" id="KW-0347">Helicase</keyword>
<accession>A0A371FQG1</accession>
<proteinExistence type="inferred from homology"/>
<sequence>METKLIVWDEAPMMNRFWFESFDHTLRDLMRFQCVDIFDKPFGGKILPAIRNGSGEDVVIATINSSNIWRSCKVLRLTHNMRLSTAKTNECENEIKEFANWILKIGDGDMDSNENGEGNIDILDDLLITHSDKPLLSLVDFVYPDILQNMKTNRPILAPTLEAGQQVNEFILSLIPGDEKQYLSYDAPCDSDEDA</sequence>
<dbReference type="GO" id="GO:0006310">
    <property type="term" value="P:DNA recombination"/>
    <property type="evidence" value="ECO:0007669"/>
    <property type="project" value="UniProtKB-KW"/>
</dbReference>
<keyword evidence="1" id="KW-0547">Nucleotide-binding</keyword>
<keyword evidence="1" id="KW-0378">Hydrolase</keyword>
<dbReference type="InterPro" id="IPR010285">
    <property type="entry name" value="DNA_helicase_pif1-like_DEAD"/>
</dbReference>
<feature type="domain" description="DNA helicase Pif1-like DEAD-box helicase" evidence="2">
    <location>
        <begin position="2"/>
        <end position="114"/>
    </location>
</feature>
<organism evidence="3 4">
    <name type="scientific">Mucuna pruriens</name>
    <name type="common">Velvet bean</name>
    <name type="synonym">Dolichos pruriens</name>
    <dbReference type="NCBI Taxonomy" id="157652"/>
    <lineage>
        <taxon>Eukaryota</taxon>
        <taxon>Viridiplantae</taxon>
        <taxon>Streptophyta</taxon>
        <taxon>Embryophyta</taxon>
        <taxon>Tracheophyta</taxon>
        <taxon>Spermatophyta</taxon>
        <taxon>Magnoliopsida</taxon>
        <taxon>eudicotyledons</taxon>
        <taxon>Gunneridae</taxon>
        <taxon>Pentapetalae</taxon>
        <taxon>rosids</taxon>
        <taxon>fabids</taxon>
        <taxon>Fabales</taxon>
        <taxon>Fabaceae</taxon>
        <taxon>Papilionoideae</taxon>
        <taxon>50 kb inversion clade</taxon>
        <taxon>NPAAA clade</taxon>
        <taxon>indigoferoid/millettioid clade</taxon>
        <taxon>Phaseoleae</taxon>
        <taxon>Mucuna</taxon>
    </lineage>
</organism>
<dbReference type="EMBL" id="QJKJ01008192">
    <property type="protein sequence ID" value="RDX80526.1"/>
    <property type="molecule type" value="Genomic_DNA"/>
</dbReference>
<dbReference type="AlphaFoldDB" id="A0A371FQG1"/>
<dbReference type="PANTHER" id="PTHR10492:SF74">
    <property type="entry name" value="ATP-DEPENDENT DNA HELICASE"/>
    <property type="match status" value="1"/>
</dbReference>
<protein>
    <recommendedName>
        <fullName evidence="1">ATP-dependent DNA helicase</fullName>
        <ecNumber evidence="1">5.6.2.3</ecNumber>
    </recommendedName>
</protein>
<dbReference type="GO" id="GO:0006281">
    <property type="term" value="P:DNA repair"/>
    <property type="evidence" value="ECO:0007669"/>
    <property type="project" value="UniProtKB-KW"/>
</dbReference>
<dbReference type="STRING" id="157652.A0A371FQG1"/>
<keyword evidence="1" id="KW-0067">ATP-binding</keyword>
<keyword evidence="1" id="KW-0227">DNA damage</keyword>
<comment type="catalytic activity">
    <reaction evidence="1">
        <text>ATP + H2O = ADP + phosphate + H(+)</text>
        <dbReference type="Rhea" id="RHEA:13065"/>
        <dbReference type="ChEBI" id="CHEBI:15377"/>
        <dbReference type="ChEBI" id="CHEBI:15378"/>
        <dbReference type="ChEBI" id="CHEBI:30616"/>
        <dbReference type="ChEBI" id="CHEBI:43474"/>
        <dbReference type="ChEBI" id="CHEBI:456216"/>
        <dbReference type="EC" id="5.6.2.3"/>
    </reaction>
</comment>
<keyword evidence="1" id="KW-0233">DNA recombination</keyword>
<evidence type="ECO:0000259" key="2">
    <source>
        <dbReference type="Pfam" id="PF05970"/>
    </source>
</evidence>
<evidence type="ECO:0000313" key="3">
    <source>
        <dbReference type="EMBL" id="RDX80526.1"/>
    </source>
</evidence>
<name>A0A371FQG1_MUCPR</name>
<gene>
    <name evidence="3" type="ORF">CR513_38920</name>
</gene>
<dbReference type="GO" id="GO:0043139">
    <property type="term" value="F:5'-3' DNA helicase activity"/>
    <property type="evidence" value="ECO:0007669"/>
    <property type="project" value="UniProtKB-EC"/>
</dbReference>
<dbReference type="GO" id="GO:0000723">
    <property type="term" value="P:telomere maintenance"/>
    <property type="evidence" value="ECO:0007669"/>
    <property type="project" value="InterPro"/>
</dbReference>
<reference evidence="3" key="1">
    <citation type="submission" date="2018-05" db="EMBL/GenBank/DDBJ databases">
        <title>Draft genome of Mucuna pruriens seed.</title>
        <authorList>
            <person name="Nnadi N.E."/>
            <person name="Vos R."/>
            <person name="Hasami M.H."/>
            <person name="Devisetty U.K."/>
            <person name="Aguiy J.C."/>
        </authorList>
    </citation>
    <scope>NUCLEOTIDE SEQUENCE [LARGE SCALE GENOMIC DNA]</scope>
    <source>
        <strain evidence="3">JCA_2017</strain>
    </source>
</reference>